<keyword evidence="4" id="KW-0378">Hydrolase</keyword>
<dbReference type="EMBL" id="JAATLM010000001">
    <property type="protein sequence ID" value="NIZ68852.1"/>
    <property type="molecule type" value="Genomic_DNA"/>
</dbReference>
<evidence type="ECO:0000256" key="5">
    <source>
        <dbReference type="ARBA" id="ARBA00022806"/>
    </source>
</evidence>
<dbReference type="SMART" id="SM00490">
    <property type="entry name" value="HELICc"/>
    <property type="match status" value="1"/>
</dbReference>
<dbReference type="Pfam" id="PF00271">
    <property type="entry name" value="Helicase_C"/>
    <property type="match status" value="1"/>
</dbReference>
<dbReference type="FunFam" id="3.40.50.300:FF:000578">
    <property type="entry name" value="probable ATP-dependent RNA helicase DHX35"/>
    <property type="match status" value="1"/>
</dbReference>
<organism evidence="10 11">
    <name type="scientific">Entomospira culicis</name>
    <dbReference type="NCBI Taxonomy" id="2719989"/>
    <lineage>
        <taxon>Bacteria</taxon>
        <taxon>Pseudomonadati</taxon>
        <taxon>Spirochaetota</taxon>
        <taxon>Spirochaetia</taxon>
        <taxon>Spirochaetales</taxon>
        <taxon>Spirochaetaceae</taxon>
        <taxon>Entomospira</taxon>
    </lineage>
</organism>
<keyword evidence="5 10" id="KW-0347">Helicase</keyword>
<name>A0A968GGY4_9SPIO</name>
<evidence type="ECO:0000256" key="2">
    <source>
        <dbReference type="ARBA" id="ARBA00012552"/>
    </source>
</evidence>
<dbReference type="Proteomes" id="UP000778951">
    <property type="component" value="Unassembled WGS sequence"/>
</dbReference>
<dbReference type="PROSITE" id="PS51194">
    <property type="entry name" value="HELICASE_CTER"/>
    <property type="match status" value="1"/>
</dbReference>
<dbReference type="InterPro" id="IPR001650">
    <property type="entry name" value="Helicase_C-like"/>
</dbReference>
<dbReference type="Gene3D" id="3.40.50.300">
    <property type="entry name" value="P-loop containing nucleotide triphosphate hydrolases"/>
    <property type="match status" value="2"/>
</dbReference>
<dbReference type="CDD" id="cd17917">
    <property type="entry name" value="DEXHc_RHA-like"/>
    <property type="match status" value="1"/>
</dbReference>
<evidence type="ECO:0000259" key="9">
    <source>
        <dbReference type="PROSITE" id="PS51194"/>
    </source>
</evidence>
<dbReference type="CDD" id="cd18791">
    <property type="entry name" value="SF2_C_RHA"/>
    <property type="match status" value="1"/>
</dbReference>
<dbReference type="GO" id="GO:0003723">
    <property type="term" value="F:RNA binding"/>
    <property type="evidence" value="ECO:0007669"/>
    <property type="project" value="TreeGrafter"/>
</dbReference>
<comment type="caution">
    <text evidence="10">The sequence shown here is derived from an EMBL/GenBank/DDBJ whole genome shotgun (WGS) entry which is preliminary data.</text>
</comment>
<evidence type="ECO:0000256" key="4">
    <source>
        <dbReference type="ARBA" id="ARBA00022801"/>
    </source>
</evidence>
<feature type="domain" description="Helicase C-terminal" evidence="9">
    <location>
        <begin position="203"/>
        <end position="375"/>
    </location>
</feature>
<dbReference type="InterPro" id="IPR007502">
    <property type="entry name" value="Helicase-assoc_dom"/>
</dbReference>
<keyword evidence="3" id="KW-0547">Nucleotide-binding</keyword>
<dbReference type="PANTHER" id="PTHR18934">
    <property type="entry name" value="ATP-DEPENDENT RNA HELICASE"/>
    <property type="match status" value="1"/>
</dbReference>
<dbReference type="Pfam" id="PF21010">
    <property type="entry name" value="HA2_C"/>
    <property type="match status" value="1"/>
</dbReference>
<evidence type="ECO:0000256" key="1">
    <source>
        <dbReference type="ARBA" id="ARBA00008792"/>
    </source>
</evidence>
<evidence type="ECO:0000256" key="7">
    <source>
        <dbReference type="ARBA" id="ARBA00047984"/>
    </source>
</evidence>
<dbReference type="Pfam" id="PF07717">
    <property type="entry name" value="OB_NTP_bind"/>
    <property type="match status" value="1"/>
</dbReference>
<keyword evidence="6" id="KW-0067">ATP-binding</keyword>
<comment type="catalytic activity">
    <reaction evidence="7">
        <text>ATP + H2O = ADP + phosphate + H(+)</text>
        <dbReference type="Rhea" id="RHEA:13065"/>
        <dbReference type="ChEBI" id="CHEBI:15377"/>
        <dbReference type="ChEBI" id="CHEBI:15378"/>
        <dbReference type="ChEBI" id="CHEBI:30616"/>
        <dbReference type="ChEBI" id="CHEBI:43474"/>
        <dbReference type="ChEBI" id="CHEBI:456216"/>
        <dbReference type="EC" id="3.6.4.13"/>
    </reaction>
</comment>
<dbReference type="AlphaFoldDB" id="A0A968GGY4"/>
<dbReference type="RefSeq" id="WP_167694967.1">
    <property type="nucleotide sequence ID" value="NZ_CP118181.1"/>
</dbReference>
<evidence type="ECO:0000259" key="8">
    <source>
        <dbReference type="PROSITE" id="PS51192"/>
    </source>
</evidence>
<dbReference type="GO" id="GO:0003724">
    <property type="term" value="F:RNA helicase activity"/>
    <property type="evidence" value="ECO:0007669"/>
    <property type="project" value="UniProtKB-EC"/>
</dbReference>
<dbReference type="SUPFAM" id="SSF52540">
    <property type="entry name" value="P-loop containing nucleoside triphosphate hydrolases"/>
    <property type="match status" value="1"/>
</dbReference>
<dbReference type="Gene3D" id="1.20.120.1080">
    <property type="match status" value="1"/>
</dbReference>
<dbReference type="PROSITE" id="PS51192">
    <property type="entry name" value="HELICASE_ATP_BIND_1"/>
    <property type="match status" value="1"/>
</dbReference>
<comment type="similarity">
    <text evidence="1">Belongs to the DEAD box helicase family. DEAH subfamily.</text>
</comment>
<dbReference type="PANTHER" id="PTHR18934:SF99">
    <property type="entry name" value="ATP-DEPENDENT RNA HELICASE DHX37-RELATED"/>
    <property type="match status" value="1"/>
</dbReference>
<reference evidence="10" key="1">
    <citation type="submission" date="2020-03" db="EMBL/GenBank/DDBJ databases">
        <title>Spirochaetal bacteria isolated from arthropods constitute a novel genus Entomospira genus novum within the order Spirochaetales.</title>
        <authorList>
            <person name="Grana-Miraglia L."/>
            <person name="Sikutova S."/>
            <person name="Fingerle V."/>
            <person name="Sing A."/>
            <person name="Castillo-Ramirez S."/>
            <person name="Margos G."/>
            <person name="Rudolf I."/>
        </authorList>
    </citation>
    <scope>NUCLEOTIDE SEQUENCE</scope>
    <source>
        <strain evidence="10">BR149</strain>
    </source>
</reference>
<dbReference type="GO" id="GO:0016787">
    <property type="term" value="F:hydrolase activity"/>
    <property type="evidence" value="ECO:0007669"/>
    <property type="project" value="UniProtKB-KW"/>
</dbReference>
<protein>
    <recommendedName>
        <fullName evidence="2">RNA helicase</fullName>
        <ecNumber evidence="2">3.6.4.13</ecNumber>
    </recommendedName>
</protein>
<dbReference type="InterPro" id="IPR011545">
    <property type="entry name" value="DEAD/DEAH_box_helicase_dom"/>
</dbReference>
<keyword evidence="11" id="KW-1185">Reference proteome</keyword>
<proteinExistence type="inferred from homology"/>
<gene>
    <name evidence="10" type="ORF">HCT48_01270</name>
</gene>
<accession>A0A968GGY4</accession>
<dbReference type="GO" id="GO:0005524">
    <property type="term" value="F:ATP binding"/>
    <property type="evidence" value="ECO:0007669"/>
    <property type="project" value="UniProtKB-KW"/>
</dbReference>
<evidence type="ECO:0000313" key="10">
    <source>
        <dbReference type="EMBL" id="NIZ68852.1"/>
    </source>
</evidence>
<dbReference type="EC" id="3.6.4.13" evidence="2"/>
<feature type="domain" description="Helicase ATP-binding" evidence="8">
    <location>
        <begin position="16"/>
        <end position="179"/>
    </location>
</feature>
<dbReference type="InterPro" id="IPR014001">
    <property type="entry name" value="Helicase_ATP-bd"/>
</dbReference>
<dbReference type="InterPro" id="IPR027417">
    <property type="entry name" value="P-loop_NTPase"/>
</dbReference>
<evidence type="ECO:0000256" key="6">
    <source>
        <dbReference type="ARBA" id="ARBA00022840"/>
    </source>
</evidence>
<dbReference type="SMART" id="SM00487">
    <property type="entry name" value="DEXDc"/>
    <property type="match status" value="1"/>
</dbReference>
<sequence>MKPKRLPIYKHREEILSILKEHAVVIVESPTGSGKTTQLPIILHEAGYSDLGVIGVTQPRRIATLGVSDFIAKQVGVTLGEFVGYKMRFEDHTSKRTRIKIMTDGTLLQELKTDPLLSEYTILMIDEAHERSLNIDFILGLIKQILKKRSDLKVIISSATLNVRAFSEYFDRAPVVSLDTPTYPVTVIYDPPENDTEEALIAKIVQRVETVITTDRKAGDILIFLPGERAIKICMQALAQLPISKKLWMLPLYGMLAKEEQERVFLKSPFGKHKVVIATNIAETSITIDGIRTVIDSGLHKENIYNQRTYTNSLEQDLVSKAAADQRKGRAGRTAAGTCYRLYSKEAFAHRPHYGTQEIFRTDLSEVVLRMAGLGVKNFLEFDFIDKPSKAGVASGLETLTLLGAVDEAYQITSTGQMLLQLPLLPRHGRILVHALLHYPQVLSECATACAFLSSNNPYLFPLGEEIEAREAQRRFQHEQGDFMGYQLLYNAFEATDNPEEFCQVNYLDLRTMQEIRNVKRQLEEILHAMGAVIGQGGSYKEYMSCCMAGLVQFICVQTGQNVYRSLTADRIMIHPGSYMFKKASPYILAGEIVKTTRMYARSVGKIERSWIEELSPELWQSLGAYAKKPSSSRESAKFDKKAKGANSAKDKPLGVSVGKLFYPLEKGAKGKKATVNLDGQAIWQESRGKHAPEVVIHLPKGSKATLLLGDNLQMNGLNPTLAVALASMESPKKMVCKQCDKYPNFTPQAGEALVHFLQQAQDIGKLVVSRRGQILGFLALMQDQKGRFYFKPILKFTLFVRHTQEVLELLDDMNLMGEGEEASRLLNQAFERLTRFAELV</sequence>
<dbReference type="InterPro" id="IPR011709">
    <property type="entry name" value="DEAD-box_helicase_OB_fold"/>
</dbReference>
<dbReference type="SMART" id="SM00847">
    <property type="entry name" value="HA2"/>
    <property type="match status" value="1"/>
</dbReference>
<dbReference type="Pfam" id="PF00270">
    <property type="entry name" value="DEAD"/>
    <property type="match status" value="1"/>
</dbReference>
<evidence type="ECO:0000256" key="3">
    <source>
        <dbReference type="ARBA" id="ARBA00022741"/>
    </source>
</evidence>
<evidence type="ECO:0000313" key="11">
    <source>
        <dbReference type="Proteomes" id="UP000778951"/>
    </source>
</evidence>